<organism evidence="1 2">
    <name type="scientific">Candidatus Shapirobacteria bacterium CG06_land_8_20_14_3_00_40_12</name>
    <dbReference type="NCBI Taxonomy" id="1974881"/>
    <lineage>
        <taxon>Bacteria</taxon>
        <taxon>Candidatus Shapironibacteriota</taxon>
    </lineage>
</organism>
<name>A0A2M7ARS5_9BACT</name>
<protein>
    <submittedName>
        <fullName evidence="1">Uncharacterized protein</fullName>
    </submittedName>
</protein>
<dbReference type="AlphaFoldDB" id="A0A2M7ARS5"/>
<evidence type="ECO:0000313" key="2">
    <source>
        <dbReference type="Proteomes" id="UP000231407"/>
    </source>
</evidence>
<evidence type="ECO:0000313" key="1">
    <source>
        <dbReference type="EMBL" id="PIU73327.1"/>
    </source>
</evidence>
<sequence>MAKSMDDNWELSNEYADRVVQLCKEGGVVPLKILEKTISNILKRSGGGVLINQTFDEVQQDLDLSPEQLGALVSGRSVMVTREQMFSDRSDVMVQECIIRPRRNSRRA</sequence>
<accession>A0A2M7ARS5</accession>
<gene>
    <name evidence="1" type="ORF">COS78_02935</name>
</gene>
<dbReference type="EMBL" id="PEWA01000039">
    <property type="protein sequence ID" value="PIU73327.1"/>
    <property type="molecule type" value="Genomic_DNA"/>
</dbReference>
<reference evidence="2" key="1">
    <citation type="submission" date="2017-09" db="EMBL/GenBank/DDBJ databases">
        <title>Depth-based differentiation of microbial function through sediment-hosted aquifers and enrichment of novel symbionts in the deep terrestrial subsurface.</title>
        <authorList>
            <person name="Probst A.J."/>
            <person name="Ladd B."/>
            <person name="Jarett J.K."/>
            <person name="Geller-Mcgrath D.E."/>
            <person name="Sieber C.M.K."/>
            <person name="Emerson J.B."/>
            <person name="Anantharaman K."/>
            <person name="Thomas B.C."/>
            <person name="Malmstrom R."/>
            <person name="Stieglmeier M."/>
            <person name="Klingl A."/>
            <person name="Woyke T."/>
            <person name="Ryan C.M."/>
            <person name="Banfield J.F."/>
        </authorList>
    </citation>
    <scope>NUCLEOTIDE SEQUENCE [LARGE SCALE GENOMIC DNA]</scope>
</reference>
<comment type="caution">
    <text evidence="1">The sequence shown here is derived from an EMBL/GenBank/DDBJ whole genome shotgun (WGS) entry which is preliminary data.</text>
</comment>
<proteinExistence type="predicted"/>
<dbReference type="Proteomes" id="UP000231407">
    <property type="component" value="Unassembled WGS sequence"/>
</dbReference>